<accession>A0A2K2BGL3</accession>
<protein>
    <submittedName>
        <fullName evidence="2">Uncharacterized protein</fullName>
    </submittedName>
</protein>
<keyword evidence="1" id="KW-0812">Transmembrane</keyword>
<dbReference type="EMBL" id="CM009291">
    <property type="protein sequence ID" value="PNT48918.1"/>
    <property type="molecule type" value="Genomic_DNA"/>
</dbReference>
<dbReference type="InParanoid" id="A0A2K2BGL3"/>
<dbReference type="Proteomes" id="UP000006729">
    <property type="component" value="Chromosome 2"/>
</dbReference>
<feature type="transmembrane region" description="Helical" evidence="1">
    <location>
        <begin position="32"/>
        <end position="55"/>
    </location>
</feature>
<sequence>MLTRDVSARITTDEVLDKYLRHNEIRRRTYDCILFSLLGSHVCSYCGTGFFVAILSN</sequence>
<keyword evidence="3" id="KW-1185">Reference proteome</keyword>
<keyword evidence="1" id="KW-1133">Transmembrane helix</keyword>
<evidence type="ECO:0000256" key="1">
    <source>
        <dbReference type="SAM" id="Phobius"/>
    </source>
</evidence>
<keyword evidence="1" id="KW-0472">Membrane</keyword>
<reference evidence="2 3" key="1">
    <citation type="journal article" date="2006" name="Science">
        <title>The genome of black cottonwood, Populus trichocarpa (Torr. &amp; Gray).</title>
        <authorList>
            <person name="Tuskan G.A."/>
            <person name="Difazio S."/>
            <person name="Jansson S."/>
            <person name="Bohlmann J."/>
            <person name="Grigoriev I."/>
            <person name="Hellsten U."/>
            <person name="Putnam N."/>
            <person name="Ralph S."/>
            <person name="Rombauts S."/>
            <person name="Salamov A."/>
            <person name="Schein J."/>
            <person name="Sterck L."/>
            <person name="Aerts A."/>
            <person name="Bhalerao R.R."/>
            <person name="Bhalerao R.P."/>
            <person name="Blaudez D."/>
            <person name="Boerjan W."/>
            <person name="Brun A."/>
            <person name="Brunner A."/>
            <person name="Busov V."/>
            <person name="Campbell M."/>
            <person name="Carlson J."/>
            <person name="Chalot M."/>
            <person name="Chapman J."/>
            <person name="Chen G.L."/>
            <person name="Cooper D."/>
            <person name="Coutinho P.M."/>
            <person name="Couturier J."/>
            <person name="Covert S."/>
            <person name="Cronk Q."/>
            <person name="Cunningham R."/>
            <person name="Davis J."/>
            <person name="Degroeve S."/>
            <person name="Dejardin A."/>
            <person name="Depamphilis C."/>
            <person name="Detter J."/>
            <person name="Dirks B."/>
            <person name="Dubchak I."/>
            <person name="Duplessis S."/>
            <person name="Ehlting J."/>
            <person name="Ellis B."/>
            <person name="Gendler K."/>
            <person name="Goodstein D."/>
            <person name="Gribskov M."/>
            <person name="Grimwood J."/>
            <person name="Groover A."/>
            <person name="Gunter L."/>
            <person name="Hamberger B."/>
            <person name="Heinze B."/>
            <person name="Helariutta Y."/>
            <person name="Henrissat B."/>
            <person name="Holligan D."/>
            <person name="Holt R."/>
            <person name="Huang W."/>
            <person name="Islam-Faridi N."/>
            <person name="Jones S."/>
            <person name="Jones-Rhoades M."/>
            <person name="Jorgensen R."/>
            <person name="Joshi C."/>
            <person name="Kangasjarvi J."/>
            <person name="Karlsson J."/>
            <person name="Kelleher C."/>
            <person name="Kirkpatrick R."/>
            <person name="Kirst M."/>
            <person name="Kohler A."/>
            <person name="Kalluri U."/>
            <person name="Larimer F."/>
            <person name="Leebens-Mack J."/>
            <person name="Leple J.C."/>
            <person name="Locascio P."/>
            <person name="Lou Y."/>
            <person name="Lucas S."/>
            <person name="Martin F."/>
            <person name="Montanini B."/>
            <person name="Napoli C."/>
            <person name="Nelson D.R."/>
            <person name="Nelson C."/>
            <person name="Nieminen K."/>
            <person name="Nilsson O."/>
            <person name="Pereda V."/>
            <person name="Peter G."/>
            <person name="Philippe R."/>
            <person name="Pilate G."/>
            <person name="Poliakov A."/>
            <person name="Razumovskaya J."/>
            <person name="Richardson P."/>
            <person name="Rinaldi C."/>
            <person name="Ritland K."/>
            <person name="Rouze P."/>
            <person name="Ryaboy D."/>
            <person name="Schmutz J."/>
            <person name="Schrader J."/>
            <person name="Segerman B."/>
            <person name="Shin H."/>
            <person name="Siddiqui A."/>
            <person name="Sterky F."/>
            <person name="Terry A."/>
            <person name="Tsai C.J."/>
            <person name="Uberbacher E."/>
            <person name="Unneberg P."/>
            <person name="Vahala J."/>
            <person name="Wall K."/>
            <person name="Wessler S."/>
            <person name="Yang G."/>
            <person name="Yin T."/>
            <person name="Douglas C."/>
            <person name="Marra M."/>
            <person name="Sandberg G."/>
            <person name="Van de Peer Y."/>
            <person name="Rokhsar D."/>
        </authorList>
    </citation>
    <scope>NUCLEOTIDE SEQUENCE [LARGE SCALE GENOMIC DNA]</scope>
    <source>
        <strain evidence="3">cv. Nisqually</strain>
    </source>
</reference>
<evidence type="ECO:0000313" key="3">
    <source>
        <dbReference type="Proteomes" id="UP000006729"/>
    </source>
</evidence>
<name>A0A2K2BGL3_POPTR</name>
<gene>
    <name evidence="2" type="ORF">POPTR_002G102200</name>
</gene>
<evidence type="ECO:0000313" key="2">
    <source>
        <dbReference type="EMBL" id="PNT48918.1"/>
    </source>
</evidence>
<organism evidence="2 3">
    <name type="scientific">Populus trichocarpa</name>
    <name type="common">Western balsam poplar</name>
    <name type="synonym">Populus balsamifera subsp. trichocarpa</name>
    <dbReference type="NCBI Taxonomy" id="3694"/>
    <lineage>
        <taxon>Eukaryota</taxon>
        <taxon>Viridiplantae</taxon>
        <taxon>Streptophyta</taxon>
        <taxon>Embryophyta</taxon>
        <taxon>Tracheophyta</taxon>
        <taxon>Spermatophyta</taxon>
        <taxon>Magnoliopsida</taxon>
        <taxon>eudicotyledons</taxon>
        <taxon>Gunneridae</taxon>
        <taxon>Pentapetalae</taxon>
        <taxon>rosids</taxon>
        <taxon>fabids</taxon>
        <taxon>Malpighiales</taxon>
        <taxon>Salicaceae</taxon>
        <taxon>Saliceae</taxon>
        <taxon>Populus</taxon>
    </lineage>
</organism>
<dbReference type="AlphaFoldDB" id="A0A2K2BGL3"/>
<proteinExistence type="predicted"/>